<gene>
    <name evidence="4" type="ORF">KDL01_25690</name>
</gene>
<dbReference type="RefSeq" id="WP_212531174.1">
    <property type="nucleotide sequence ID" value="NZ_JAGSOG010000156.1"/>
</dbReference>
<dbReference type="Gene3D" id="3.40.630.30">
    <property type="match status" value="1"/>
</dbReference>
<dbReference type="InterPro" id="IPR050832">
    <property type="entry name" value="Bact_Acetyltransf"/>
</dbReference>
<sequence length="326" mass="35324">MEDPELEWRPLTSADAEACAALRTAAEAVDDLGESYSAEDFLDDLATSGLDAERGTLGVFEDGRMVAMGAVHARTAADPVHAMFFWATVHPDRRGRGIGAGVLAWAERAAREISALRYPGAPLRLQSPAYDAMPDHCALLESFDYRVDHYDLGMVRPISPAEADAPPQLPAGFELVPFGSEVAEEFRVTHNEAFVPDHPGTTVVPPEVFAERTGNSAFRADFTFGLRETASSALAGYVLAYHYEADTQATGRRDVYINYLATRREFRGRGVAAALIGAVLHAAAGQGFDTASLEVLAEHPTGALSLYQRLGFEARRTFAVYVKDLD</sequence>
<dbReference type="CDD" id="cd04301">
    <property type="entry name" value="NAT_SF"/>
    <property type="match status" value="2"/>
</dbReference>
<dbReference type="AlphaFoldDB" id="A0A941IQV9"/>
<keyword evidence="2 4" id="KW-0012">Acyltransferase</keyword>
<dbReference type="SUPFAM" id="SSF55729">
    <property type="entry name" value="Acyl-CoA N-acyltransferases (Nat)"/>
    <property type="match status" value="2"/>
</dbReference>
<evidence type="ECO:0000256" key="2">
    <source>
        <dbReference type="ARBA" id="ARBA00023315"/>
    </source>
</evidence>
<dbReference type="PROSITE" id="PS51186">
    <property type="entry name" value="GNAT"/>
    <property type="match status" value="2"/>
</dbReference>
<dbReference type="InterPro" id="IPR016181">
    <property type="entry name" value="Acyl_CoA_acyltransferase"/>
</dbReference>
<dbReference type="PANTHER" id="PTHR43877">
    <property type="entry name" value="AMINOALKYLPHOSPHONATE N-ACETYLTRANSFERASE-RELATED-RELATED"/>
    <property type="match status" value="1"/>
</dbReference>
<comment type="caution">
    <text evidence="4">The sequence shown here is derived from an EMBL/GenBank/DDBJ whole genome shotgun (WGS) entry which is preliminary data.</text>
</comment>
<feature type="domain" description="N-acetyltransferase" evidence="3">
    <location>
        <begin position="6"/>
        <end position="176"/>
    </location>
</feature>
<evidence type="ECO:0000313" key="5">
    <source>
        <dbReference type="Proteomes" id="UP000675781"/>
    </source>
</evidence>
<dbReference type="InterPro" id="IPR000182">
    <property type="entry name" value="GNAT_dom"/>
</dbReference>
<keyword evidence="5" id="KW-1185">Reference proteome</keyword>
<feature type="domain" description="N-acetyltransferase" evidence="3">
    <location>
        <begin position="173"/>
        <end position="326"/>
    </location>
</feature>
<dbReference type="GO" id="GO:0016747">
    <property type="term" value="F:acyltransferase activity, transferring groups other than amino-acyl groups"/>
    <property type="evidence" value="ECO:0007669"/>
    <property type="project" value="InterPro"/>
</dbReference>
<protein>
    <submittedName>
        <fullName evidence="4">GNAT family N-acetyltransferase</fullName>
        <ecNumber evidence="4">2.3.1.-</ecNumber>
    </submittedName>
</protein>
<dbReference type="Proteomes" id="UP000675781">
    <property type="component" value="Unassembled WGS sequence"/>
</dbReference>
<keyword evidence="1 4" id="KW-0808">Transferase</keyword>
<dbReference type="Pfam" id="PF00583">
    <property type="entry name" value="Acetyltransf_1"/>
    <property type="match status" value="2"/>
</dbReference>
<proteinExistence type="predicted"/>
<name>A0A941IQV9_9ACTN</name>
<evidence type="ECO:0000259" key="3">
    <source>
        <dbReference type="PROSITE" id="PS51186"/>
    </source>
</evidence>
<reference evidence="4" key="1">
    <citation type="submission" date="2021-04" db="EMBL/GenBank/DDBJ databases">
        <title>Genome based classification of Actinospica acidithermotolerans sp. nov., an actinobacterium isolated from an Indonesian hot spring.</title>
        <authorList>
            <person name="Kusuma A.B."/>
            <person name="Putra K.E."/>
            <person name="Nafisah S."/>
            <person name="Loh J."/>
            <person name="Nouioui I."/>
            <person name="Goodfellow M."/>
        </authorList>
    </citation>
    <scope>NUCLEOTIDE SEQUENCE</scope>
    <source>
        <strain evidence="4">CSCA 57</strain>
    </source>
</reference>
<organism evidence="4 5">
    <name type="scientific">Actinospica durhamensis</name>
    <dbReference type="NCBI Taxonomy" id="1508375"/>
    <lineage>
        <taxon>Bacteria</taxon>
        <taxon>Bacillati</taxon>
        <taxon>Actinomycetota</taxon>
        <taxon>Actinomycetes</taxon>
        <taxon>Catenulisporales</taxon>
        <taxon>Actinospicaceae</taxon>
        <taxon>Actinospica</taxon>
    </lineage>
</organism>
<dbReference type="EC" id="2.3.1.-" evidence="4"/>
<evidence type="ECO:0000313" key="4">
    <source>
        <dbReference type="EMBL" id="MBR7836699.1"/>
    </source>
</evidence>
<evidence type="ECO:0000256" key="1">
    <source>
        <dbReference type="ARBA" id="ARBA00022679"/>
    </source>
</evidence>
<accession>A0A941IQV9</accession>
<dbReference type="EMBL" id="JAGSOG010000156">
    <property type="protein sequence ID" value="MBR7836699.1"/>
    <property type="molecule type" value="Genomic_DNA"/>
</dbReference>